<dbReference type="GO" id="GO:0005737">
    <property type="term" value="C:cytoplasm"/>
    <property type="evidence" value="ECO:0007669"/>
    <property type="project" value="TreeGrafter"/>
</dbReference>
<feature type="region of interest" description="Disordered" evidence="6">
    <location>
        <begin position="1433"/>
        <end position="1471"/>
    </location>
</feature>
<keyword evidence="2" id="KW-0597">Phosphoprotein</keyword>
<organism evidence="8 9">
    <name type="scientific">Dromaius novaehollandiae</name>
    <name type="common">Emu</name>
    <dbReference type="NCBI Taxonomy" id="8790"/>
    <lineage>
        <taxon>Eukaryota</taxon>
        <taxon>Metazoa</taxon>
        <taxon>Chordata</taxon>
        <taxon>Craniata</taxon>
        <taxon>Vertebrata</taxon>
        <taxon>Euteleostomi</taxon>
        <taxon>Archelosauria</taxon>
        <taxon>Archosauria</taxon>
        <taxon>Dinosauria</taxon>
        <taxon>Saurischia</taxon>
        <taxon>Theropoda</taxon>
        <taxon>Coelurosauria</taxon>
        <taxon>Aves</taxon>
        <taxon>Palaeognathae</taxon>
        <taxon>Casuariiformes</taxon>
        <taxon>Dromaiidae</taxon>
        <taxon>Dromaius</taxon>
    </lineage>
</organism>
<feature type="compositionally biased region" description="Basic and acidic residues" evidence="6">
    <location>
        <begin position="508"/>
        <end position="519"/>
    </location>
</feature>
<dbReference type="PANTHER" id="PTHR23209:SF4">
    <property type="entry name" value="A-KINASE ANCHOR PROTEIN 12"/>
    <property type="match status" value="1"/>
</dbReference>
<dbReference type="GO" id="GO:0010739">
    <property type="term" value="P:positive regulation of protein kinase A signaling"/>
    <property type="evidence" value="ECO:0007669"/>
    <property type="project" value="InterPro"/>
</dbReference>
<feature type="compositionally biased region" description="Polar residues" evidence="6">
    <location>
        <begin position="677"/>
        <end position="686"/>
    </location>
</feature>
<dbReference type="GO" id="GO:0007165">
    <property type="term" value="P:signal transduction"/>
    <property type="evidence" value="ECO:0007669"/>
    <property type="project" value="TreeGrafter"/>
</dbReference>
<feature type="compositionally biased region" description="Basic and acidic residues" evidence="6">
    <location>
        <begin position="283"/>
        <end position="296"/>
    </location>
</feature>
<feature type="compositionally biased region" description="Basic and acidic residues" evidence="6">
    <location>
        <begin position="225"/>
        <end position="248"/>
    </location>
</feature>
<dbReference type="GO" id="GO:0051018">
    <property type="term" value="F:protein kinase A binding"/>
    <property type="evidence" value="ECO:0007669"/>
    <property type="project" value="InterPro"/>
</dbReference>
<dbReference type="Pfam" id="PF03832">
    <property type="entry name" value="WSK"/>
    <property type="match status" value="2"/>
</dbReference>
<evidence type="ECO:0000256" key="6">
    <source>
        <dbReference type="SAM" id="MobiDB-lite"/>
    </source>
</evidence>
<sequence length="2059" mass="222444">MENALCRTIGQILTLPSFPSLSPFLPSCIQYLTMQVLDANLPVSDVSEDNLELDVPLQEPHQPEGVATHQELNGEQPEGVSPLQEPPGLQAEAGIPTVGQTEQSSAALQEEAITMEASPSDSSTKDGVDDEKEDPHISKHLPSLEEDAEDLDQASEPQSYDLGFKKVFKFVGFRFTVKKEKTGKSEPVQLLTVKKEVEGTEGTGDQSEVSPEEIPVPEDALSAEDNTKDATKNENPEDESPKTPEAKELCSQSAALATDTASPLRKFFSQGWTGFRKKKSFRKPKEDELQSAKKEEDQEEEEAVLTAEAAEKEEKSEDKSEDQEKNVTAVTIETHEKEQTEDEKQKLKKTVAAITVEASKKEELTKHDRQGDNEVIGAAVVKGSVKEEKAEDKERKLVERSEDLGKKEEKTEGEKGSEVTEITCTTDPIFSGITESASAGLKTSPEVLSVEEKLESTEKCEIDDTTKMASGEKLEAASAGLLALESTGEELKKSEGRAGSKPESLAPLKEETFDEKTQKSEPIISPAIEDLIGKLETPGEAHETTMEKKASKAHETKLTLGAPGIKSSSTSEHSFDTEDDQQSARPTDEGLQGQTGIAMTDDIKPTEITTEITSDEAVERRPPEGITSEAELLSSQEKTKLQGSPLKKLFTGTGLKKLSGKKHKGRREESKLGEQGEQIQHLSDSPDSPEEQKAESSASSPEELNEIPSLEKSADGMQVTESEDAAISDVERKRESVTPWASFKKMVTPKKRVRRPSESDKEEEIDRTKSAAVSTTENAVDENQGELKENGMDQKQEKVTEEPKRKVDTSVSWEAFICVGSSKKRARKSSSSDEEAEHKLGQEGQRIEESGQSKETATDTVLTSSQESDQGQGNSSPEQAGSPSEGEGISTWESFKRLVTPRRKSKTRMEERTEDSVMGSSLEHSTSDGEPGKDESWVPFRKLMPGRRKKKSDGKPEPALLKQAREDMAETTEEDSDVPAVVPLSEYEAAEQEKIEAQQAKDAEAIREQTSEKERAEKLEEALRTEQASDGLVHAVSVTVVEGERAVTSIEERSPSWISAAVTECIEQSKEEEEKETKKTFESEAVVEEAVVFAKTVPEMRKDKSDDTTASEQELTSEAVTALEETTEAYCAEETMEVSFAEETTEMVSAVSRLSETPDTTEEVTPVQEVEATEQNLRELERQTQEVLQEVAERVRSSDVAQLVNERTMTATVIETVQEIESDMKDDATDVKVVGQETLLLEQSLKTEGHKEDDIQALGSARSIQGINGSEGGVLHEGSERSEIPAAMKENAGGLKNVAILRDEGQWQKHEEAVVEDLEEAPELQRTAEELPSKDKDFHCSKMVTSKEEPILKQESSDQGKLPLTELAEDEMRDEHIPEVETAVQNMDEGQASALGPAGIAGTATEVPVQLEGECDTTSKGPEHTEAVVVADPGTPEGEEATPALGSPDQAWAKGVAGEAPPQGEEGESGLSAVKNTQVPTAELPMQKGIRVSAVTPETTGSEAAAASGQSVGEEACVQIPAEASGPILEPKCLERTPREALSQSDETEGSQLQDAVLKTAALSQSENTEGNKMEEAILSVDSPGPVTAAPTQLEGENLSALASTGIDTMFNGSSVLPGSSPKKCKTQSSVAAEEPVEAEQELVENSSCEDVLREETEGERLVETAQGAGDSGPLEAVSGDGCSSHAVQEEVLRVPEEGPGSAFPRAEGSEAPEVSVPVPAAALEEPVAAETVTLAHTAAKTLEPLGARCGQMSPEEVPGATVDYSGTDAAEPDSAEAPQPQAPPASVKAVPEKKQEMPQGFGHPEQSVALLKKSPSLAHPQLEKDTVQSVTLESQSTKIVLNAILTAVDKLTETEEAAVSESEQHTKSIGESQPESSIPEFLETMQGDHHLPVKEEEIPSREQEPQQSGTGKHATLAESAEIHASVEQAKVMVFISHAPKEGKSENSLEIVISPQDVSRESPRLLKSAVGVGTSEDSTKEPLDTHPPKLKEKEVGQILEISDHNTSQQTQMEKKDEQHHLSVEDVKTQTPEDVCSHEGAPCHHPQSLNSLAPEASNMC</sequence>
<evidence type="ECO:0000256" key="5">
    <source>
        <dbReference type="ARBA" id="ARBA00023288"/>
    </source>
</evidence>
<accession>A0A8C4JGA0</accession>
<keyword evidence="5" id="KW-0449">Lipoprotein</keyword>
<feature type="compositionally biased region" description="Basic and acidic residues" evidence="6">
    <location>
        <begin position="333"/>
        <end position="345"/>
    </location>
</feature>
<dbReference type="InterPro" id="IPR028540">
    <property type="entry name" value="AKAP12"/>
</dbReference>
<name>A0A8C4JGA0_DRONO</name>
<dbReference type="GO" id="GO:0016020">
    <property type="term" value="C:membrane"/>
    <property type="evidence" value="ECO:0007669"/>
    <property type="project" value="UniProtKB-SubCell"/>
</dbReference>
<evidence type="ECO:0000256" key="1">
    <source>
        <dbReference type="ARBA" id="ARBA00004635"/>
    </source>
</evidence>
<dbReference type="GO" id="GO:0005516">
    <property type="term" value="F:calmodulin binding"/>
    <property type="evidence" value="ECO:0007669"/>
    <property type="project" value="UniProtKB-KW"/>
</dbReference>
<evidence type="ECO:0000256" key="2">
    <source>
        <dbReference type="ARBA" id="ARBA00022553"/>
    </source>
</evidence>
<evidence type="ECO:0000256" key="3">
    <source>
        <dbReference type="ARBA" id="ARBA00022860"/>
    </source>
</evidence>
<feature type="region of interest" description="Disordered" evidence="6">
    <location>
        <begin position="1260"/>
        <end position="1279"/>
    </location>
</feature>
<dbReference type="Ensembl" id="ENSDNVT00000009747.1">
    <property type="protein sequence ID" value="ENSDNVP00000008067.1"/>
    <property type="gene ID" value="ENSDNVG00000005739.1"/>
</dbReference>
<feature type="compositionally biased region" description="Polar residues" evidence="6">
    <location>
        <begin position="250"/>
        <end position="261"/>
    </location>
</feature>
<comment type="subcellular location">
    <subcellularLocation>
        <location evidence="1">Membrane</location>
        <topology evidence="1">Lipid-anchor</topology>
    </subcellularLocation>
</comment>
<feature type="compositionally biased region" description="Polar residues" evidence="6">
    <location>
        <begin position="853"/>
        <end position="882"/>
    </location>
</feature>
<feature type="region of interest" description="Disordered" evidence="6">
    <location>
        <begin position="1151"/>
        <end position="1173"/>
    </location>
</feature>
<reference evidence="8" key="1">
    <citation type="submission" date="2025-08" db="UniProtKB">
        <authorList>
            <consortium name="Ensembl"/>
        </authorList>
    </citation>
    <scope>IDENTIFICATION</scope>
</reference>
<feature type="domain" description="A kinase-anchoring proteins AKAP-5 and AKAP-12 calmodulin (CaM)-binding" evidence="7">
    <location>
        <begin position="934"/>
        <end position="954"/>
    </location>
</feature>
<feature type="region of interest" description="Disordered" evidence="6">
    <location>
        <begin position="1856"/>
        <end position="1922"/>
    </location>
</feature>
<feature type="compositionally biased region" description="Basic and acidic residues" evidence="6">
    <location>
        <begin position="1098"/>
        <end position="1107"/>
    </location>
</feature>
<feature type="compositionally biased region" description="Basic and acidic residues" evidence="6">
    <location>
        <begin position="991"/>
        <end position="1024"/>
    </location>
</feature>
<dbReference type="Proteomes" id="UP000694423">
    <property type="component" value="Unplaced"/>
</dbReference>
<feature type="compositionally biased region" description="Basic and acidic residues" evidence="6">
    <location>
        <begin position="1688"/>
        <end position="1697"/>
    </location>
</feature>
<evidence type="ECO:0000256" key="4">
    <source>
        <dbReference type="ARBA" id="ARBA00023136"/>
    </source>
</evidence>
<feature type="region of interest" description="Disordered" evidence="6">
    <location>
        <begin position="1316"/>
        <end position="1340"/>
    </location>
</feature>
<feature type="compositionally biased region" description="Basic and acidic residues" evidence="6">
    <location>
        <begin position="531"/>
        <end position="557"/>
    </location>
</feature>
<feature type="compositionally biased region" description="Basic and acidic residues" evidence="6">
    <location>
        <begin position="925"/>
        <end position="936"/>
    </location>
</feature>
<evidence type="ECO:0000313" key="8">
    <source>
        <dbReference type="Ensembl" id="ENSDNVP00000008067.1"/>
    </source>
</evidence>
<evidence type="ECO:0000313" key="9">
    <source>
        <dbReference type="Proteomes" id="UP000694423"/>
    </source>
</evidence>
<protein>
    <submittedName>
        <fullName evidence="8">A-kinase anchoring protein 12</fullName>
    </submittedName>
</protein>
<proteinExistence type="predicted"/>
<feature type="compositionally biased region" description="Acidic residues" evidence="6">
    <location>
        <begin position="144"/>
        <end position="153"/>
    </location>
</feature>
<feature type="compositionally biased region" description="Basic and acidic residues" evidence="6">
    <location>
        <begin position="384"/>
        <end position="418"/>
    </location>
</feature>
<evidence type="ECO:0000259" key="7">
    <source>
        <dbReference type="PROSITE" id="PS51893"/>
    </source>
</evidence>
<feature type="compositionally biased region" description="Low complexity" evidence="6">
    <location>
        <begin position="1776"/>
        <end position="1790"/>
    </location>
</feature>
<feature type="region of interest" description="Disordered" evidence="6">
    <location>
        <begin position="487"/>
        <end position="1027"/>
    </location>
</feature>
<feature type="region of interest" description="Disordered" evidence="6">
    <location>
        <begin position="1098"/>
        <end position="1117"/>
    </location>
</feature>
<keyword evidence="4" id="KW-0472">Membrane</keyword>
<feature type="compositionally biased region" description="Basic and acidic residues" evidence="6">
    <location>
        <begin position="1651"/>
        <end position="1663"/>
    </location>
</feature>
<feature type="region of interest" description="Disordered" evidence="6">
    <location>
        <begin position="1747"/>
        <end position="1804"/>
    </location>
</feature>
<dbReference type="GO" id="GO:0090036">
    <property type="term" value="P:regulation of protein kinase C signaling"/>
    <property type="evidence" value="ECO:0007669"/>
    <property type="project" value="InterPro"/>
</dbReference>
<feature type="region of interest" description="Disordered" evidence="6">
    <location>
        <begin position="1969"/>
        <end position="2059"/>
    </location>
</feature>
<feature type="compositionally biased region" description="Low complexity" evidence="6">
    <location>
        <begin position="1163"/>
        <end position="1173"/>
    </location>
</feature>
<feature type="region of interest" description="Disordered" evidence="6">
    <location>
        <begin position="278"/>
        <end position="347"/>
    </location>
</feature>
<feature type="compositionally biased region" description="Basic and acidic residues" evidence="6">
    <location>
        <begin position="1326"/>
        <end position="1340"/>
    </location>
</feature>
<gene>
    <name evidence="8" type="primary">AKAP12</name>
</gene>
<dbReference type="PANTHER" id="PTHR23209">
    <property type="entry name" value="A-KINASE ANCHOR PROTEIN 12"/>
    <property type="match status" value="1"/>
</dbReference>
<feature type="compositionally biased region" description="Basic and acidic residues" evidence="6">
    <location>
        <begin position="123"/>
        <end position="137"/>
    </location>
</feature>
<keyword evidence="3" id="KW-0112">Calmodulin-binding</keyword>
<feature type="domain" description="A kinase-anchoring proteins AKAP-5 and AKAP-12 calmodulin (CaM)-binding" evidence="7">
    <location>
        <begin position="889"/>
        <end position="909"/>
    </location>
</feature>
<feature type="region of interest" description="Disordered" evidence="6">
    <location>
        <begin position="71"/>
        <end position="93"/>
    </location>
</feature>
<feature type="compositionally biased region" description="Basic and acidic residues" evidence="6">
    <location>
        <begin position="836"/>
        <end position="852"/>
    </location>
</feature>
<keyword evidence="9" id="KW-1185">Reference proteome</keyword>
<feature type="compositionally biased region" description="Basic and acidic residues" evidence="6">
    <location>
        <begin position="1887"/>
        <end position="1905"/>
    </location>
</feature>
<feature type="compositionally biased region" description="Low complexity" evidence="6">
    <location>
        <begin position="646"/>
        <end position="657"/>
    </location>
</feature>
<feature type="region of interest" description="Disordered" evidence="6">
    <location>
        <begin position="184"/>
        <end position="263"/>
    </location>
</feature>
<feature type="region of interest" description="Disordered" evidence="6">
    <location>
        <begin position="114"/>
        <end position="159"/>
    </location>
</feature>
<feature type="compositionally biased region" description="Basic and acidic residues" evidence="6">
    <location>
        <begin position="755"/>
        <end position="769"/>
    </location>
</feature>
<feature type="region of interest" description="Disordered" evidence="6">
    <location>
        <begin position="383"/>
        <end position="430"/>
    </location>
</feature>
<feature type="compositionally biased region" description="Low complexity" evidence="6">
    <location>
        <begin position="1455"/>
        <end position="1464"/>
    </location>
</feature>
<feature type="region of interest" description="Disordered" evidence="6">
    <location>
        <begin position="1614"/>
        <end position="1716"/>
    </location>
</feature>
<feature type="domain" description="A kinase-anchoring proteins AKAP-5 and AKAP-12 calmodulin (CaM)-binding" evidence="7">
    <location>
        <begin position="737"/>
        <end position="757"/>
    </location>
</feature>
<feature type="compositionally biased region" description="Basic and acidic residues" evidence="6">
    <location>
        <begin position="2012"/>
        <end position="2027"/>
    </location>
</feature>
<dbReference type="InterPro" id="IPR001573">
    <property type="entry name" value="AKAP_WSK"/>
</dbReference>
<dbReference type="PROSITE" id="PS51893">
    <property type="entry name" value="AKAP_CAM_BD"/>
    <property type="match status" value="3"/>
</dbReference>
<feature type="compositionally biased region" description="Basic and acidic residues" evidence="6">
    <location>
        <begin position="309"/>
        <end position="325"/>
    </location>
</feature>
<feature type="compositionally biased region" description="Basic and acidic residues" evidence="6">
    <location>
        <begin position="1977"/>
        <end position="1995"/>
    </location>
</feature>
<feature type="compositionally biased region" description="Basic and acidic residues" evidence="6">
    <location>
        <begin position="489"/>
        <end position="500"/>
    </location>
</feature>
<reference evidence="8" key="2">
    <citation type="submission" date="2025-09" db="UniProtKB">
        <authorList>
            <consortium name="Ensembl"/>
        </authorList>
    </citation>
    <scope>IDENTIFICATION</scope>
</reference>
<feature type="compositionally biased region" description="Basic and acidic residues" evidence="6">
    <location>
        <begin position="785"/>
        <end position="808"/>
    </location>
</feature>